<dbReference type="AlphaFoldDB" id="A0AAV1KPB1"/>
<proteinExistence type="predicted"/>
<protein>
    <recommendedName>
        <fullName evidence="6">THAP-type domain-containing protein</fullName>
    </recommendedName>
</protein>
<dbReference type="EMBL" id="CAVLGL010000068">
    <property type="protein sequence ID" value="CAK1584885.1"/>
    <property type="molecule type" value="Genomic_DNA"/>
</dbReference>
<keyword evidence="2 5" id="KW-0863">Zinc-finger</keyword>
<name>A0AAV1KPB1_9NEOP</name>
<feature type="domain" description="THAP-type" evidence="6">
    <location>
        <begin position="1"/>
        <end position="48"/>
    </location>
</feature>
<keyword evidence="1" id="KW-0479">Metal-binding</keyword>
<evidence type="ECO:0000256" key="1">
    <source>
        <dbReference type="ARBA" id="ARBA00022723"/>
    </source>
</evidence>
<gene>
    <name evidence="7" type="ORF">PARMNEM_LOCUS6050</name>
</gene>
<reference evidence="7 8" key="1">
    <citation type="submission" date="2023-11" db="EMBL/GenBank/DDBJ databases">
        <authorList>
            <person name="Hedman E."/>
            <person name="Englund M."/>
            <person name="Stromberg M."/>
            <person name="Nyberg Akerstrom W."/>
            <person name="Nylinder S."/>
            <person name="Jareborg N."/>
            <person name="Kallberg Y."/>
            <person name="Kronander E."/>
        </authorList>
    </citation>
    <scope>NUCLEOTIDE SEQUENCE [LARGE SCALE GENOMIC DNA]</scope>
</reference>
<dbReference type="GO" id="GO:0003677">
    <property type="term" value="F:DNA binding"/>
    <property type="evidence" value="ECO:0007669"/>
    <property type="project" value="UniProtKB-UniRule"/>
</dbReference>
<evidence type="ECO:0000256" key="3">
    <source>
        <dbReference type="ARBA" id="ARBA00022833"/>
    </source>
</evidence>
<comment type="caution">
    <text evidence="7">The sequence shown here is derived from an EMBL/GenBank/DDBJ whole genome shotgun (WGS) entry which is preliminary data.</text>
</comment>
<dbReference type="SUPFAM" id="SSF57716">
    <property type="entry name" value="Glucocorticoid receptor-like (DNA-binding domain)"/>
    <property type="match status" value="1"/>
</dbReference>
<evidence type="ECO:0000256" key="5">
    <source>
        <dbReference type="PROSITE-ProRule" id="PRU00309"/>
    </source>
</evidence>
<dbReference type="GO" id="GO:0008270">
    <property type="term" value="F:zinc ion binding"/>
    <property type="evidence" value="ECO:0007669"/>
    <property type="project" value="UniProtKB-KW"/>
</dbReference>
<evidence type="ECO:0000259" key="6">
    <source>
        <dbReference type="PROSITE" id="PS50950"/>
    </source>
</evidence>
<keyword evidence="4 5" id="KW-0238">DNA-binding</keyword>
<evidence type="ECO:0000313" key="8">
    <source>
        <dbReference type="Proteomes" id="UP001314205"/>
    </source>
</evidence>
<accession>A0AAV1KPB1</accession>
<organism evidence="7 8">
    <name type="scientific">Parnassius mnemosyne</name>
    <name type="common">clouded apollo</name>
    <dbReference type="NCBI Taxonomy" id="213953"/>
    <lineage>
        <taxon>Eukaryota</taxon>
        <taxon>Metazoa</taxon>
        <taxon>Ecdysozoa</taxon>
        <taxon>Arthropoda</taxon>
        <taxon>Hexapoda</taxon>
        <taxon>Insecta</taxon>
        <taxon>Pterygota</taxon>
        <taxon>Neoptera</taxon>
        <taxon>Endopterygota</taxon>
        <taxon>Lepidoptera</taxon>
        <taxon>Glossata</taxon>
        <taxon>Ditrysia</taxon>
        <taxon>Papilionoidea</taxon>
        <taxon>Papilionidae</taxon>
        <taxon>Parnassiinae</taxon>
        <taxon>Parnassini</taxon>
        <taxon>Parnassius</taxon>
        <taxon>Driopa</taxon>
    </lineage>
</organism>
<evidence type="ECO:0000313" key="7">
    <source>
        <dbReference type="EMBL" id="CAK1584885.1"/>
    </source>
</evidence>
<dbReference type="InterPro" id="IPR006612">
    <property type="entry name" value="THAP_Znf"/>
</dbReference>
<dbReference type="Pfam" id="PF05485">
    <property type="entry name" value="THAP"/>
    <property type="match status" value="1"/>
</dbReference>
<evidence type="ECO:0000256" key="2">
    <source>
        <dbReference type="ARBA" id="ARBA00022771"/>
    </source>
</evidence>
<dbReference type="Proteomes" id="UP001314205">
    <property type="component" value="Unassembled WGS sequence"/>
</dbReference>
<sequence>MWIDATCRGDGWFPTKNSVLCSRHFTEDNLHIMKKRRRLLDSAIPSLYLPVLAPIPTIGSSADIAAKNSEIPVAGTSLKKTITHIEFLHNLDDKTYEDLMNELPILRQVFIGNKMKKSLRLNATALPYFHQESNQKQSVPTKALASTTSSNYDNSSLRGKMTYRTLWPAKKRIKRPTRFIGEKISSVEWFSGVTQYWWITYAPVIGCYWCGHNETLLPSSTLCHDMFDSDNGQARTMARFFRAKCHLYPYYSPYFRQMQGHRYYPYYMLHEYDNGLKTYMFGDYIKGCFKRFVDVGPLYTSRGCRRHYGTFNSYARNFASHRLKKLELIAKGHSDICVHSPLAALTPFSRSISLFVRYHVCVCSTNYCNTGCENCVTSLLLLFPLLIIK</sequence>
<keyword evidence="8" id="KW-1185">Reference proteome</keyword>
<dbReference type="PROSITE" id="PS50950">
    <property type="entry name" value="ZF_THAP"/>
    <property type="match status" value="1"/>
</dbReference>
<evidence type="ECO:0000256" key="4">
    <source>
        <dbReference type="ARBA" id="ARBA00023125"/>
    </source>
</evidence>
<keyword evidence="3" id="KW-0862">Zinc</keyword>